<name>A0A6G0XCD6_9STRA</name>
<proteinExistence type="predicted"/>
<evidence type="ECO:0000313" key="3">
    <source>
        <dbReference type="EMBL" id="KAF0737634.1"/>
    </source>
</evidence>
<dbReference type="VEuPathDB" id="FungiDB:AeMF1_007855"/>
<feature type="region of interest" description="Disordered" evidence="2">
    <location>
        <begin position="454"/>
        <end position="631"/>
    </location>
</feature>
<feature type="region of interest" description="Disordered" evidence="2">
    <location>
        <begin position="303"/>
        <end position="337"/>
    </location>
</feature>
<keyword evidence="1" id="KW-0175">Coiled coil</keyword>
<feature type="compositionally biased region" description="Acidic residues" evidence="2">
    <location>
        <begin position="496"/>
        <end position="509"/>
    </location>
</feature>
<dbReference type="AlphaFoldDB" id="A0A6G0XCD6"/>
<feature type="compositionally biased region" description="Basic and acidic residues" evidence="2">
    <location>
        <begin position="561"/>
        <end position="574"/>
    </location>
</feature>
<dbReference type="Proteomes" id="UP000481153">
    <property type="component" value="Unassembled WGS sequence"/>
</dbReference>
<feature type="coiled-coil region" evidence="1">
    <location>
        <begin position="28"/>
        <end position="74"/>
    </location>
</feature>
<keyword evidence="4" id="KW-1185">Reference proteome</keyword>
<sequence>MEEEPWQRTLEHVPGVQGLNKSEIRKDVKEVEQLLEEQRQFAEKHQDDKPQVVKEEADEDVALARRRRQQHLANLYLNKPMPKKKRSRGREVMSAEEIIETLPICRRAVRLTQAELAAVKKERLDLEDRYLKLRSSFIHELEMMLREEKDQQRVMLRIRKTVGTTAKKLLSTKRRNTAMQDILIELESRGDSIEKLQHQAMRMTKLLELHGISLSTILVGDTISCQDGTGVVEEVQDDTLTVKFEDGESKQVDKDAVKLKQAPISSFTDDEMQLRARYFEKAGEWISAETALKELLEAHPELEDEWEDLSDEEEEEEDAKETSSTDPPPPKKAKKLIPYKACTLPSTPYEVPLRISPLSELPDHVAAAAAGPSDVQWMGMALPQDLLDWENDRMEALKMKGEIERLKFQLRQAEAQKKDAQNHVNVQLESINKLVSQLEKQREATAAATALLNAAKDTQKTKKQPVTAALKKKERKDSISESNSTPASPMPKQDDASGDEEGTAEDEDKVETNPRRTLRSSKSTPAPSPPPKSTTSTNSAPPDDKATTSSSNGTARRKKDDKKEDKKDDSEQQDKSTNSSSNGNSKAAPTTRRMSSRSKATVKSPLNKLEADASENEEEPEPASKRRAARS</sequence>
<feature type="compositionally biased region" description="Acidic residues" evidence="2">
    <location>
        <begin position="303"/>
        <end position="319"/>
    </location>
</feature>
<dbReference type="EMBL" id="VJMJ01000083">
    <property type="protein sequence ID" value="KAF0737634.1"/>
    <property type="molecule type" value="Genomic_DNA"/>
</dbReference>
<accession>A0A6G0XCD6</accession>
<gene>
    <name evidence="3" type="ORF">Ae201684_006303</name>
</gene>
<comment type="caution">
    <text evidence="3">The sequence shown here is derived from an EMBL/GenBank/DDBJ whole genome shotgun (WGS) entry which is preliminary data.</text>
</comment>
<evidence type="ECO:0000256" key="2">
    <source>
        <dbReference type="SAM" id="MobiDB-lite"/>
    </source>
</evidence>
<reference evidence="3 4" key="1">
    <citation type="submission" date="2019-07" db="EMBL/GenBank/DDBJ databases">
        <title>Genomics analysis of Aphanomyces spp. identifies a new class of oomycete effector associated with host adaptation.</title>
        <authorList>
            <person name="Gaulin E."/>
        </authorList>
    </citation>
    <scope>NUCLEOTIDE SEQUENCE [LARGE SCALE GENOMIC DNA]</scope>
    <source>
        <strain evidence="3 4">ATCC 201684</strain>
    </source>
</reference>
<evidence type="ECO:0000256" key="1">
    <source>
        <dbReference type="SAM" id="Coils"/>
    </source>
</evidence>
<feature type="compositionally biased region" description="Low complexity" evidence="2">
    <location>
        <begin position="575"/>
        <end position="585"/>
    </location>
</feature>
<organism evidence="3 4">
    <name type="scientific">Aphanomyces euteiches</name>
    <dbReference type="NCBI Taxonomy" id="100861"/>
    <lineage>
        <taxon>Eukaryota</taxon>
        <taxon>Sar</taxon>
        <taxon>Stramenopiles</taxon>
        <taxon>Oomycota</taxon>
        <taxon>Saprolegniomycetes</taxon>
        <taxon>Saprolegniales</taxon>
        <taxon>Verrucalvaceae</taxon>
        <taxon>Aphanomyces</taxon>
    </lineage>
</organism>
<feature type="compositionally biased region" description="Acidic residues" evidence="2">
    <location>
        <begin position="612"/>
        <end position="621"/>
    </location>
</feature>
<feature type="coiled-coil region" evidence="1">
    <location>
        <begin position="396"/>
        <end position="448"/>
    </location>
</feature>
<evidence type="ECO:0000313" key="4">
    <source>
        <dbReference type="Proteomes" id="UP000481153"/>
    </source>
</evidence>
<protein>
    <submittedName>
        <fullName evidence="3">Uncharacterized protein</fullName>
    </submittedName>
</protein>